<feature type="domain" description="Transposase Tc1-like" evidence="2">
    <location>
        <begin position="22"/>
        <end position="76"/>
    </location>
</feature>
<dbReference type="EMBL" id="EQ962661">
    <property type="protein sequence ID" value="EED11622.1"/>
    <property type="molecule type" value="Genomic_DNA"/>
</dbReference>
<dbReference type="EMBL" id="EQ962661">
    <property type="protein sequence ID" value="EED11623.1"/>
    <property type="molecule type" value="Genomic_DNA"/>
</dbReference>
<evidence type="ECO:0000313" key="4">
    <source>
        <dbReference type="Proteomes" id="UP000001745"/>
    </source>
</evidence>
<name>B8MUB8_TALSN</name>
<dbReference type="Proteomes" id="UP000001745">
    <property type="component" value="Unassembled WGS sequence"/>
</dbReference>
<protein>
    <submittedName>
        <fullName evidence="3">Transposable element tc1 transposase, putative</fullName>
    </submittedName>
</protein>
<gene>
    <name evidence="3" type="ORF">TSTA_108120</name>
</gene>
<dbReference type="RefSeq" id="XP_002488378.1">
    <property type="nucleotide sequence ID" value="XM_002488333.1"/>
</dbReference>
<dbReference type="OrthoDB" id="4737581at2759"/>
<dbReference type="GO" id="GO:0003677">
    <property type="term" value="F:DNA binding"/>
    <property type="evidence" value="ECO:0007669"/>
    <property type="project" value="InterPro"/>
</dbReference>
<feature type="region of interest" description="Disordered" evidence="1">
    <location>
        <begin position="218"/>
        <end position="241"/>
    </location>
</feature>
<reference evidence="4" key="2">
    <citation type="journal article" date="2015" name="Genome Announc.">
        <title>Genome sequence of the AIDS-associated pathogen Penicillium marneffei (ATCC18224) and its near taxonomic relative Talaromyces stipitatus (ATCC10500).</title>
        <authorList>
            <person name="Nierman W.C."/>
            <person name="Fedorova-Abrams N.D."/>
            <person name="Andrianopoulos A."/>
        </authorList>
    </citation>
    <scope>NUCLEOTIDE SEQUENCE [LARGE SCALE GENOMIC DNA]</scope>
    <source>
        <strain evidence="4">ATCC 10500 / CBS 375.48 / QM 6759 / NRRL 1006</strain>
    </source>
</reference>
<dbReference type="Gene3D" id="3.30.420.10">
    <property type="entry name" value="Ribonuclease H-like superfamily/Ribonuclease H"/>
    <property type="match status" value="2"/>
</dbReference>
<dbReference type="GO" id="GO:0006313">
    <property type="term" value="P:DNA transposition"/>
    <property type="evidence" value="ECO:0007669"/>
    <property type="project" value="InterPro"/>
</dbReference>
<dbReference type="Pfam" id="PF01498">
    <property type="entry name" value="HTH_Tnp_Tc3_2"/>
    <property type="match status" value="1"/>
</dbReference>
<dbReference type="VEuPathDB" id="FungiDB:TSTA_108120"/>
<dbReference type="RefSeq" id="XP_002488379.1">
    <property type="nucleotide sequence ID" value="XM_002488334.1"/>
</dbReference>
<evidence type="ECO:0000259" key="2">
    <source>
        <dbReference type="Pfam" id="PF01498"/>
    </source>
</evidence>
<dbReference type="STRING" id="441959.B8MUB8"/>
<dbReference type="GO" id="GO:0015074">
    <property type="term" value="P:DNA integration"/>
    <property type="evidence" value="ECO:0007669"/>
    <property type="project" value="InterPro"/>
</dbReference>
<reference evidence="3" key="1">
    <citation type="submission" date="2007-10" db="EMBL/GenBank/DDBJ databases">
        <authorList>
            <person name="Zhao H."/>
            <person name="Waite J.H."/>
        </authorList>
    </citation>
    <scope>NUCLEOTIDE SEQUENCE</scope>
    <source>
        <strain evidence="3">ATCC 10500</strain>
    </source>
</reference>
<keyword evidence="4" id="KW-1185">Reference proteome</keyword>
<dbReference type="eggNOG" id="ENOG502QUTZ">
    <property type="taxonomic scope" value="Eukaryota"/>
</dbReference>
<dbReference type="GeneID" id="8106876"/>
<dbReference type="AlphaFoldDB" id="B8MUB8"/>
<dbReference type="InterPro" id="IPR036397">
    <property type="entry name" value="RNaseH_sf"/>
</dbReference>
<sequence>MPNLPRPWQALTYFASKTGSPTSTELAQHLDLNCSKLAIKSALNSRGYYRYIARRKPPLSSINKAKRLRWAQEHINWTYNDWKTILWTDESWVLGNRHTRTWITRRKDEIYDDMCVVEHFISQYPHLSLMQDGAPGHGAQATQNKIREYGINMIYWPLYFLDLNPIEVVNFRDQMSTIELRIALQEAWDAVPEDFLVELVESMPERCKAVVEVGGGYTSTHNIRDSRKSRHPGGQRDASSQRLTHAYEEVPLSMNIPEDTERPSAILIIPPAYPTDQPPTTAQYVHWLNIDISALRPRLTVTIQTRANGGEPLDRKAWNAGGLLKAWLLSSQRQEVCIVISVLPGP</sequence>
<evidence type="ECO:0000313" key="3">
    <source>
        <dbReference type="EMBL" id="EED11622.1"/>
    </source>
</evidence>
<proteinExistence type="predicted"/>
<dbReference type="InterPro" id="IPR002492">
    <property type="entry name" value="Transposase_Tc1-like"/>
</dbReference>
<dbReference type="HOGENOM" id="CLU_802103_0_0_1"/>
<dbReference type="InParanoid" id="B8MUB8"/>
<accession>B8MUB8</accession>
<evidence type="ECO:0000256" key="1">
    <source>
        <dbReference type="SAM" id="MobiDB-lite"/>
    </source>
</evidence>
<organism evidence="3 4">
    <name type="scientific">Talaromyces stipitatus (strain ATCC 10500 / CBS 375.48 / QM 6759 / NRRL 1006)</name>
    <name type="common">Penicillium stipitatum</name>
    <dbReference type="NCBI Taxonomy" id="441959"/>
    <lineage>
        <taxon>Eukaryota</taxon>
        <taxon>Fungi</taxon>
        <taxon>Dikarya</taxon>
        <taxon>Ascomycota</taxon>
        <taxon>Pezizomycotina</taxon>
        <taxon>Eurotiomycetes</taxon>
        <taxon>Eurotiomycetidae</taxon>
        <taxon>Eurotiales</taxon>
        <taxon>Trichocomaceae</taxon>
        <taxon>Talaromyces</taxon>
        <taxon>Talaromyces sect. Talaromyces</taxon>
    </lineage>
</organism>